<comment type="catalytic activity">
    <reaction evidence="4">
        <text>L-glutaminyl-[peptide chain release factor] + S-adenosyl-L-methionine = N(5)-methyl-L-glutaminyl-[peptide chain release factor] + S-adenosyl-L-homocysteine + H(+)</text>
        <dbReference type="Rhea" id="RHEA:42896"/>
        <dbReference type="Rhea" id="RHEA-COMP:10271"/>
        <dbReference type="Rhea" id="RHEA-COMP:10272"/>
        <dbReference type="ChEBI" id="CHEBI:15378"/>
        <dbReference type="ChEBI" id="CHEBI:30011"/>
        <dbReference type="ChEBI" id="CHEBI:57856"/>
        <dbReference type="ChEBI" id="CHEBI:59789"/>
        <dbReference type="ChEBI" id="CHEBI:61891"/>
        <dbReference type="EC" id="2.1.1.297"/>
    </reaction>
</comment>
<gene>
    <name evidence="4" type="primary">prmC</name>
    <name evidence="6" type="ordered locus">Cyan10605_1831</name>
</gene>
<dbReference type="EC" id="2.1.1.297" evidence="4"/>
<dbReference type="InterPro" id="IPR002052">
    <property type="entry name" value="DNA_methylase_N6_adenine_CS"/>
</dbReference>
<dbReference type="PANTHER" id="PTHR47441">
    <property type="match status" value="1"/>
</dbReference>
<dbReference type="InterPro" id="IPR004556">
    <property type="entry name" value="HemK-like"/>
</dbReference>
<dbReference type="EMBL" id="CP003947">
    <property type="protein sequence ID" value="AFZ53933.1"/>
    <property type="molecule type" value="Genomic_DNA"/>
</dbReference>
<feature type="domain" description="Methyltransferase" evidence="5">
    <location>
        <begin position="127"/>
        <end position="210"/>
    </location>
</feature>
<dbReference type="KEGG" id="can:Cyan10605_1831"/>
<evidence type="ECO:0000313" key="6">
    <source>
        <dbReference type="EMBL" id="AFZ53933.1"/>
    </source>
</evidence>
<evidence type="ECO:0000256" key="1">
    <source>
        <dbReference type="ARBA" id="ARBA00022603"/>
    </source>
</evidence>
<dbReference type="RefSeq" id="WP_015219660.1">
    <property type="nucleotide sequence ID" value="NC_019776.1"/>
</dbReference>
<dbReference type="PANTHER" id="PTHR47441:SF3">
    <property type="entry name" value="RELEASE FACTOR GLUTAMINE METHYLTRANSFERASE"/>
    <property type="match status" value="1"/>
</dbReference>
<dbReference type="NCBIfam" id="TIGR00536">
    <property type="entry name" value="hemK_fam"/>
    <property type="match status" value="1"/>
</dbReference>
<keyword evidence="1 4" id="KW-0489">Methyltransferase</keyword>
<comment type="function">
    <text evidence="4">Methylates the class 1 translation termination release factors RF1/PrfA and RF2/PrfB on the glutamine residue of the universally conserved GGQ motif.</text>
</comment>
<keyword evidence="2 4" id="KW-0808">Transferase</keyword>
<dbReference type="HOGENOM" id="CLU_018398_2_0_3"/>
<dbReference type="GO" id="GO:0102559">
    <property type="term" value="F:peptide chain release factor N(5)-glutamine methyltransferase activity"/>
    <property type="evidence" value="ECO:0007669"/>
    <property type="project" value="UniProtKB-EC"/>
</dbReference>
<feature type="binding site" evidence="4">
    <location>
        <position position="185"/>
    </location>
    <ligand>
        <name>S-adenosyl-L-methionine</name>
        <dbReference type="ChEBI" id="CHEBI:59789"/>
    </ligand>
</feature>
<proteinExistence type="inferred from homology"/>
<dbReference type="GO" id="GO:0032259">
    <property type="term" value="P:methylation"/>
    <property type="evidence" value="ECO:0007669"/>
    <property type="project" value="UniProtKB-KW"/>
</dbReference>
<dbReference type="Proteomes" id="UP000010480">
    <property type="component" value="Chromosome"/>
</dbReference>
<protein>
    <recommendedName>
        <fullName evidence="4">Release factor glutamine methyltransferase</fullName>
        <shortName evidence="4">RF MTase</shortName>
        <ecNumber evidence="4">2.1.1.297</ecNumber>
    </recommendedName>
    <alternativeName>
        <fullName evidence="4">N5-glutamine methyltransferase PrmC</fullName>
    </alternativeName>
    <alternativeName>
        <fullName evidence="4">Protein-(glutamine-N5) MTase PrmC</fullName>
    </alternativeName>
    <alternativeName>
        <fullName evidence="4">Protein-glutamine N-methyltransferase PrmC</fullName>
    </alternativeName>
</protein>
<reference evidence="7" key="1">
    <citation type="journal article" date="2013" name="Proc. Natl. Acad. Sci. U.S.A.">
        <title>Improving the coverage of the cyanobacterial phylum using diversity-driven genome sequencing.</title>
        <authorList>
            <person name="Shih P.M."/>
            <person name="Wu D."/>
            <person name="Latifi A."/>
            <person name="Axen S.D."/>
            <person name="Fewer D.P."/>
            <person name="Talla E."/>
            <person name="Calteau A."/>
            <person name="Cai F."/>
            <person name="Tandeau de Marsac N."/>
            <person name="Rippka R."/>
            <person name="Herdman M."/>
            <person name="Sivonen K."/>
            <person name="Coursin T."/>
            <person name="Laurent T."/>
            <person name="Goodwin L."/>
            <person name="Nolan M."/>
            <person name="Davenport K.W."/>
            <person name="Han C.S."/>
            <person name="Rubin E.M."/>
            <person name="Eisen J.A."/>
            <person name="Woyke T."/>
            <person name="Gugger M."/>
            <person name="Kerfeld C.A."/>
        </authorList>
    </citation>
    <scope>NUCLEOTIDE SEQUENCE [LARGE SCALE GENOMIC DNA]</scope>
    <source>
        <strain evidence="7">PCC 10605</strain>
    </source>
</reference>
<keyword evidence="7" id="KW-1185">Reference proteome</keyword>
<keyword evidence="3 4" id="KW-0949">S-adenosyl-L-methionine</keyword>
<dbReference type="SUPFAM" id="SSF53335">
    <property type="entry name" value="S-adenosyl-L-methionine-dependent methyltransferases"/>
    <property type="match status" value="1"/>
</dbReference>
<dbReference type="Pfam" id="PF13847">
    <property type="entry name" value="Methyltransf_31"/>
    <property type="match status" value="1"/>
</dbReference>
<dbReference type="InterPro" id="IPR052663">
    <property type="entry name" value="RF_glutamine_MTase_cyano"/>
</dbReference>
<dbReference type="PROSITE" id="PS00092">
    <property type="entry name" value="N6_MTASE"/>
    <property type="match status" value="1"/>
</dbReference>
<dbReference type="CDD" id="cd02440">
    <property type="entry name" value="AdoMet_MTases"/>
    <property type="match status" value="1"/>
</dbReference>
<feature type="binding site" evidence="4">
    <location>
        <begin position="133"/>
        <end position="137"/>
    </location>
    <ligand>
        <name>S-adenosyl-L-methionine</name>
        <dbReference type="ChEBI" id="CHEBI:59789"/>
    </ligand>
</feature>
<evidence type="ECO:0000256" key="4">
    <source>
        <dbReference type="HAMAP-Rule" id="MF_02126"/>
    </source>
</evidence>
<feature type="binding site" evidence="4">
    <location>
        <position position="156"/>
    </location>
    <ligand>
        <name>S-adenosyl-L-methionine</name>
        <dbReference type="ChEBI" id="CHEBI:59789"/>
    </ligand>
</feature>
<dbReference type="OrthoDB" id="9800643at2"/>
<sequence>MEFEITGKDLFNWYQSAKRDCLNNNINISELNLFIIELTSLNKLNLQLNNYQNQESINSKFSLDKLEKIWNLRITKRCPIQYLIGECHWRNFTLKVTPDVLIPRPETELIIDLASEITFNYSYLKTGNFLDLGTGSGAIALGLAEAFPNSYIYAVDKSESALKIAQENALKYGFESRVKFCHGSWFDPINDLKNSFSLIVSNPPYIPSQMVLELEPEVVNHEPKIALDGGEDGLKDIRYLIENSPNFLVKDGFLILEIMAGQGKIVENLLKENGSYKNIKIEYDLAGLDRFAIGIATTP</sequence>
<dbReference type="InterPro" id="IPR029063">
    <property type="entry name" value="SAM-dependent_MTases_sf"/>
</dbReference>
<dbReference type="NCBIfam" id="TIGR03534">
    <property type="entry name" value="RF_mod_PrmC"/>
    <property type="match status" value="1"/>
</dbReference>
<feature type="binding site" evidence="4">
    <location>
        <begin position="202"/>
        <end position="205"/>
    </location>
    <ligand>
        <name>substrate</name>
    </ligand>
</feature>
<dbReference type="STRING" id="755178.Cyan10605_1831"/>
<evidence type="ECO:0000256" key="3">
    <source>
        <dbReference type="ARBA" id="ARBA00022691"/>
    </source>
</evidence>
<dbReference type="GO" id="GO:0003676">
    <property type="term" value="F:nucleic acid binding"/>
    <property type="evidence" value="ECO:0007669"/>
    <property type="project" value="InterPro"/>
</dbReference>
<dbReference type="HAMAP" id="MF_02126">
    <property type="entry name" value="RF_methyltr_PrmC"/>
    <property type="match status" value="1"/>
</dbReference>
<dbReference type="InterPro" id="IPR019874">
    <property type="entry name" value="RF_methyltr_PrmC"/>
</dbReference>
<evidence type="ECO:0000313" key="7">
    <source>
        <dbReference type="Proteomes" id="UP000010480"/>
    </source>
</evidence>
<dbReference type="Gene3D" id="3.40.50.150">
    <property type="entry name" value="Vaccinia Virus protein VP39"/>
    <property type="match status" value="1"/>
</dbReference>
<dbReference type="InterPro" id="IPR025714">
    <property type="entry name" value="Methyltranfer_dom"/>
</dbReference>
<dbReference type="AlphaFoldDB" id="K9Z6A0"/>
<organism evidence="6 7">
    <name type="scientific">Cyanobacterium aponinum (strain PCC 10605)</name>
    <dbReference type="NCBI Taxonomy" id="755178"/>
    <lineage>
        <taxon>Bacteria</taxon>
        <taxon>Bacillati</taxon>
        <taxon>Cyanobacteriota</taxon>
        <taxon>Cyanophyceae</taxon>
        <taxon>Oscillatoriophycideae</taxon>
        <taxon>Chroococcales</taxon>
        <taxon>Geminocystaceae</taxon>
        <taxon>Cyanobacterium</taxon>
    </lineage>
</organism>
<evidence type="ECO:0000259" key="5">
    <source>
        <dbReference type="Pfam" id="PF13847"/>
    </source>
</evidence>
<comment type="similarity">
    <text evidence="4">Belongs to the protein N5-glutamine methyltransferase family. PrmC subfamily.</text>
</comment>
<dbReference type="eggNOG" id="COG2890">
    <property type="taxonomic scope" value="Bacteria"/>
</dbReference>
<feature type="binding site" evidence="4">
    <location>
        <position position="202"/>
    </location>
    <ligand>
        <name>S-adenosyl-L-methionine</name>
        <dbReference type="ChEBI" id="CHEBI:59789"/>
    </ligand>
</feature>
<accession>K9Z6A0</accession>
<name>K9Z6A0_CYAAP</name>
<evidence type="ECO:0000256" key="2">
    <source>
        <dbReference type="ARBA" id="ARBA00022679"/>
    </source>
</evidence>
<dbReference type="PATRIC" id="fig|755178.3.peg.1943"/>